<dbReference type="Proteomes" id="UP000694044">
    <property type="component" value="Unassembled WGS sequence"/>
</dbReference>
<feature type="region of interest" description="Disordered" evidence="1">
    <location>
        <begin position="67"/>
        <end position="88"/>
    </location>
</feature>
<evidence type="ECO:0000313" key="2">
    <source>
        <dbReference type="EMBL" id="KAG7380091.1"/>
    </source>
</evidence>
<evidence type="ECO:0000313" key="3">
    <source>
        <dbReference type="Proteomes" id="UP000694044"/>
    </source>
</evidence>
<dbReference type="AlphaFoldDB" id="A0A8T1VG85"/>
<gene>
    <name evidence="2" type="ORF">PHYPSEUDO_007797</name>
</gene>
<dbReference type="OrthoDB" id="128905at2759"/>
<comment type="caution">
    <text evidence="2">The sequence shown here is derived from an EMBL/GenBank/DDBJ whole genome shotgun (WGS) entry which is preliminary data.</text>
</comment>
<protein>
    <submittedName>
        <fullName evidence="2">Uncharacterized protein</fullName>
    </submittedName>
</protein>
<organism evidence="2 3">
    <name type="scientific">Phytophthora pseudosyringae</name>
    <dbReference type="NCBI Taxonomy" id="221518"/>
    <lineage>
        <taxon>Eukaryota</taxon>
        <taxon>Sar</taxon>
        <taxon>Stramenopiles</taxon>
        <taxon>Oomycota</taxon>
        <taxon>Peronosporomycetes</taxon>
        <taxon>Peronosporales</taxon>
        <taxon>Peronosporaceae</taxon>
        <taxon>Phytophthora</taxon>
    </lineage>
</organism>
<accession>A0A8T1VG85</accession>
<sequence length="88" mass="9752">MEKPFKQLWRELCKHGWKPKPPTGLNKDHCYIRPGETALIAYARPRGWLQFGVLAGSTVEEMVTPSVTASRTSAVVSEPGDMHSEVSA</sequence>
<dbReference type="EMBL" id="JAGDFM010000312">
    <property type="protein sequence ID" value="KAG7380091.1"/>
    <property type="molecule type" value="Genomic_DNA"/>
</dbReference>
<feature type="compositionally biased region" description="Low complexity" evidence="1">
    <location>
        <begin position="67"/>
        <end position="77"/>
    </location>
</feature>
<evidence type="ECO:0000256" key="1">
    <source>
        <dbReference type="SAM" id="MobiDB-lite"/>
    </source>
</evidence>
<proteinExistence type="predicted"/>
<name>A0A8T1VG85_9STRA</name>
<keyword evidence="3" id="KW-1185">Reference proteome</keyword>
<reference evidence="2" key="1">
    <citation type="submission" date="2021-02" db="EMBL/GenBank/DDBJ databases">
        <authorList>
            <person name="Palmer J.M."/>
        </authorList>
    </citation>
    <scope>NUCLEOTIDE SEQUENCE</scope>
    <source>
        <strain evidence="2">SCRP734</strain>
    </source>
</reference>